<dbReference type="SUPFAM" id="SSF55347">
    <property type="entry name" value="Glyceraldehyde-3-phosphate dehydrogenase-like, C-terminal domain"/>
    <property type="match status" value="1"/>
</dbReference>
<gene>
    <name evidence="6" type="ORF">DCW74_10330</name>
    <name evidence="7" type="ORF">DEB45_16955</name>
</gene>
<protein>
    <submittedName>
        <fullName evidence="7">Gfo/Idh/MocA family oxidoreductase</fullName>
    </submittedName>
</protein>
<comment type="caution">
    <text evidence="7">The sequence shown here is derived from an EMBL/GenBank/DDBJ whole genome shotgun (WGS) entry which is preliminary data.</text>
</comment>
<sequence>MLSITTLAVGCAANTAEGRARQVQKDIVNWGIISTARIANTFAQDVRHCTNSKLYAVASRNIKDAKHFAHNHQIPHAYGSYTSMLEDPNIDAVYIATPHTLHCENAIQAMQAGKHVLCEKPATTSLPLLEHMIAEARAQDRFFMEAMWTYFLPAILKSKAWVESGEIGELLHIKASFGFPVHYEPKSREYAKELGGGCLLDMGIYPIALDALFNISEPTTEFISHHLAPNGVEDDVTWIYQRGQVTSTLHTSFRSQLNNDAWFIGSKGTIRIPDFWSAKECFLYDGNSLVEHFADAREGSGFEFEISHASDKILKGEKESSIVSHMISRQLIKRLNDIRLNIEANERQTKS</sequence>
<dbReference type="GO" id="GO:0016491">
    <property type="term" value="F:oxidoreductase activity"/>
    <property type="evidence" value="ECO:0007669"/>
    <property type="project" value="UniProtKB-KW"/>
</dbReference>
<dbReference type="InterPro" id="IPR036291">
    <property type="entry name" value="NAD(P)-bd_dom_sf"/>
</dbReference>
<proteinExistence type="inferred from homology"/>
<dbReference type="Gene3D" id="3.40.50.720">
    <property type="entry name" value="NAD(P)-binding Rossmann-like Domain"/>
    <property type="match status" value="1"/>
</dbReference>
<feature type="domain" description="GFO/IDH/MocA-like oxidoreductase" evidence="5">
    <location>
        <begin position="156"/>
        <end position="271"/>
    </location>
</feature>
<name>A0A358E401_9ALTE</name>
<evidence type="ECO:0000259" key="4">
    <source>
        <dbReference type="Pfam" id="PF01408"/>
    </source>
</evidence>
<dbReference type="PANTHER" id="PTHR22604">
    <property type="entry name" value="OXIDOREDUCTASES"/>
    <property type="match status" value="1"/>
</dbReference>
<comment type="similarity">
    <text evidence="1">Belongs to the Gfo/Idh/MocA family.</text>
</comment>
<evidence type="ECO:0000313" key="7">
    <source>
        <dbReference type="EMBL" id="HBU52943.1"/>
    </source>
</evidence>
<dbReference type="EMBL" id="DONK01000266">
    <property type="protein sequence ID" value="HBU52943.1"/>
    <property type="molecule type" value="Genomic_DNA"/>
</dbReference>
<reference evidence="8 9" key="1">
    <citation type="journal article" date="2018" name="Nat. Biotechnol.">
        <title>A standardized bacterial taxonomy based on genome phylogeny substantially revises the tree of life.</title>
        <authorList>
            <person name="Parks D.H."/>
            <person name="Chuvochina M."/>
            <person name="Waite D.W."/>
            <person name="Rinke C."/>
            <person name="Skarshewski A."/>
            <person name="Chaumeil P.A."/>
            <person name="Hugenholtz P."/>
        </authorList>
    </citation>
    <scope>NUCLEOTIDE SEQUENCE [LARGE SCALE GENOMIC DNA]</scope>
    <source>
        <strain evidence="7">UBA11621</strain>
        <strain evidence="6">UBA11978</strain>
    </source>
</reference>
<dbReference type="Pfam" id="PF01408">
    <property type="entry name" value="GFO_IDH_MocA"/>
    <property type="match status" value="1"/>
</dbReference>
<dbReference type="Proteomes" id="UP000263517">
    <property type="component" value="Unassembled WGS sequence"/>
</dbReference>
<dbReference type="InterPro" id="IPR050984">
    <property type="entry name" value="Gfo/Idh/MocA_domain"/>
</dbReference>
<evidence type="ECO:0000259" key="5">
    <source>
        <dbReference type="Pfam" id="PF22725"/>
    </source>
</evidence>
<accession>A0A358E401</accession>
<dbReference type="InterPro" id="IPR000683">
    <property type="entry name" value="Gfo/Idh/MocA-like_OxRdtase_N"/>
</dbReference>
<evidence type="ECO:0000256" key="2">
    <source>
        <dbReference type="ARBA" id="ARBA00022729"/>
    </source>
</evidence>
<evidence type="ECO:0000313" key="9">
    <source>
        <dbReference type="Proteomes" id="UP000264779"/>
    </source>
</evidence>
<evidence type="ECO:0000256" key="1">
    <source>
        <dbReference type="ARBA" id="ARBA00010928"/>
    </source>
</evidence>
<dbReference type="Gene3D" id="3.30.360.10">
    <property type="entry name" value="Dihydrodipicolinate Reductase, domain 2"/>
    <property type="match status" value="1"/>
</dbReference>
<dbReference type="AlphaFoldDB" id="A0A358E401"/>
<evidence type="ECO:0000313" key="6">
    <source>
        <dbReference type="EMBL" id="HAW76116.1"/>
    </source>
</evidence>
<dbReference type="EMBL" id="DNAN01000364">
    <property type="protein sequence ID" value="HAW76116.1"/>
    <property type="molecule type" value="Genomic_DNA"/>
</dbReference>
<evidence type="ECO:0000313" key="8">
    <source>
        <dbReference type="Proteomes" id="UP000263517"/>
    </source>
</evidence>
<dbReference type="Proteomes" id="UP000264779">
    <property type="component" value="Unassembled WGS sequence"/>
</dbReference>
<keyword evidence="3" id="KW-0560">Oxidoreductase</keyword>
<dbReference type="PANTHER" id="PTHR22604:SF105">
    <property type="entry name" value="TRANS-1,2-DIHYDROBENZENE-1,2-DIOL DEHYDROGENASE"/>
    <property type="match status" value="1"/>
</dbReference>
<keyword evidence="2" id="KW-0732">Signal</keyword>
<dbReference type="InterPro" id="IPR055170">
    <property type="entry name" value="GFO_IDH_MocA-like_dom"/>
</dbReference>
<organism evidence="7 9">
    <name type="scientific">Alteromonas australica</name>
    <dbReference type="NCBI Taxonomy" id="589873"/>
    <lineage>
        <taxon>Bacteria</taxon>
        <taxon>Pseudomonadati</taxon>
        <taxon>Pseudomonadota</taxon>
        <taxon>Gammaproteobacteria</taxon>
        <taxon>Alteromonadales</taxon>
        <taxon>Alteromonadaceae</taxon>
        <taxon>Alteromonas/Salinimonas group</taxon>
        <taxon>Alteromonas</taxon>
    </lineage>
</organism>
<feature type="domain" description="Gfo/Idh/MocA-like oxidoreductase N-terminal" evidence="4">
    <location>
        <begin position="29"/>
        <end position="144"/>
    </location>
</feature>
<dbReference type="SUPFAM" id="SSF51735">
    <property type="entry name" value="NAD(P)-binding Rossmann-fold domains"/>
    <property type="match status" value="1"/>
</dbReference>
<dbReference type="Pfam" id="PF22725">
    <property type="entry name" value="GFO_IDH_MocA_C3"/>
    <property type="match status" value="1"/>
</dbReference>
<evidence type="ECO:0000256" key="3">
    <source>
        <dbReference type="ARBA" id="ARBA00023002"/>
    </source>
</evidence>
<dbReference type="GO" id="GO:0000166">
    <property type="term" value="F:nucleotide binding"/>
    <property type="evidence" value="ECO:0007669"/>
    <property type="project" value="InterPro"/>
</dbReference>